<evidence type="ECO:0000256" key="4">
    <source>
        <dbReference type="ARBA" id="ARBA00022989"/>
    </source>
</evidence>
<name>A0A2X0IRW9_9ACTN</name>
<keyword evidence="10" id="KW-1185">Reference proteome</keyword>
<dbReference type="GO" id="GO:0005886">
    <property type="term" value="C:plasma membrane"/>
    <property type="evidence" value="ECO:0007669"/>
    <property type="project" value="UniProtKB-SubCell"/>
</dbReference>
<comment type="caution">
    <text evidence="9">The sequence shown here is derived from an EMBL/GenBank/DDBJ whole genome shotgun (WGS) entry which is preliminary data.</text>
</comment>
<dbReference type="OrthoDB" id="7596142at2"/>
<dbReference type="RefSeq" id="WP_111498930.1">
    <property type="nucleotide sequence ID" value="NZ_QKYN01000008.1"/>
</dbReference>
<feature type="domain" description="Cardiolipin synthase N-terminal" evidence="8">
    <location>
        <begin position="19"/>
        <end position="65"/>
    </location>
</feature>
<proteinExistence type="predicted"/>
<evidence type="ECO:0000256" key="6">
    <source>
        <dbReference type="SAM" id="Phobius"/>
    </source>
</evidence>
<dbReference type="Pfam" id="PF09851">
    <property type="entry name" value="SHOCT"/>
    <property type="match status" value="1"/>
</dbReference>
<protein>
    <submittedName>
        <fullName evidence="9">SHOCT domain-containing protein</fullName>
    </submittedName>
</protein>
<dbReference type="Pfam" id="PF13396">
    <property type="entry name" value="PLDc_N"/>
    <property type="match status" value="1"/>
</dbReference>
<evidence type="ECO:0000256" key="3">
    <source>
        <dbReference type="ARBA" id="ARBA00022692"/>
    </source>
</evidence>
<dbReference type="InterPro" id="IPR018649">
    <property type="entry name" value="SHOCT"/>
</dbReference>
<gene>
    <name evidence="9" type="ORF">DN069_01980</name>
</gene>
<dbReference type="AlphaFoldDB" id="A0A2X0IRW9"/>
<keyword evidence="5 6" id="KW-0472">Membrane</keyword>
<keyword evidence="4 6" id="KW-1133">Transmembrane helix</keyword>
<evidence type="ECO:0000256" key="1">
    <source>
        <dbReference type="ARBA" id="ARBA00004651"/>
    </source>
</evidence>
<dbReference type="EMBL" id="QKYN01000008">
    <property type="protein sequence ID" value="RAG87317.1"/>
    <property type="molecule type" value="Genomic_DNA"/>
</dbReference>
<feature type="domain" description="SHOCT" evidence="7">
    <location>
        <begin position="104"/>
        <end position="130"/>
    </location>
</feature>
<reference evidence="9 10" key="1">
    <citation type="submission" date="2018-06" db="EMBL/GenBank/DDBJ databases">
        <title>Streptacidiphilus pinicola sp. nov., isolated from pine grove soil.</title>
        <authorList>
            <person name="Roh S.G."/>
            <person name="Park S."/>
            <person name="Kim M.-K."/>
            <person name="Yun B.-R."/>
            <person name="Park J."/>
            <person name="Kim M.J."/>
            <person name="Kim Y.S."/>
            <person name="Kim S.B."/>
        </authorList>
    </citation>
    <scope>NUCLEOTIDE SEQUENCE [LARGE SCALE GENOMIC DNA]</scope>
    <source>
        <strain evidence="9 10">MMS16-CNU450</strain>
    </source>
</reference>
<feature type="transmembrane region" description="Helical" evidence="6">
    <location>
        <begin position="44"/>
        <end position="64"/>
    </location>
</feature>
<dbReference type="InterPro" id="IPR027379">
    <property type="entry name" value="CLS_N"/>
</dbReference>
<evidence type="ECO:0000259" key="7">
    <source>
        <dbReference type="Pfam" id="PF09851"/>
    </source>
</evidence>
<evidence type="ECO:0000313" key="9">
    <source>
        <dbReference type="EMBL" id="RAG87317.1"/>
    </source>
</evidence>
<feature type="transmembrane region" description="Helical" evidence="6">
    <location>
        <begin position="5"/>
        <end position="24"/>
    </location>
</feature>
<dbReference type="Proteomes" id="UP000248889">
    <property type="component" value="Unassembled WGS sequence"/>
</dbReference>
<organism evidence="9 10">
    <name type="scientific">Streptacidiphilus pinicola</name>
    <dbReference type="NCBI Taxonomy" id="2219663"/>
    <lineage>
        <taxon>Bacteria</taxon>
        <taxon>Bacillati</taxon>
        <taxon>Actinomycetota</taxon>
        <taxon>Actinomycetes</taxon>
        <taxon>Kitasatosporales</taxon>
        <taxon>Streptomycetaceae</taxon>
        <taxon>Streptacidiphilus</taxon>
    </lineage>
</organism>
<comment type="subcellular location">
    <subcellularLocation>
        <location evidence="1">Cell membrane</location>
        <topology evidence="1">Multi-pass membrane protein</topology>
    </subcellularLocation>
</comment>
<keyword evidence="2" id="KW-1003">Cell membrane</keyword>
<evidence type="ECO:0000256" key="5">
    <source>
        <dbReference type="ARBA" id="ARBA00023136"/>
    </source>
</evidence>
<keyword evidence="3 6" id="KW-0812">Transmembrane</keyword>
<evidence type="ECO:0000313" key="10">
    <source>
        <dbReference type="Proteomes" id="UP000248889"/>
    </source>
</evidence>
<evidence type="ECO:0000259" key="8">
    <source>
        <dbReference type="Pfam" id="PF13396"/>
    </source>
</evidence>
<sequence>MDYPLLNVFFTTMWVFLWVMWFFLLFRVFGDLFRDDSVSGWGKAGWSVFVLVLPFLGVFVYLIARGKSMGRREMKRSEEAEAEFRSYVQEAAAGSGTAPKTQAAELAQLAELRKHGDLTEEEYQSAKDHVLAA</sequence>
<evidence type="ECO:0000256" key="2">
    <source>
        <dbReference type="ARBA" id="ARBA00022475"/>
    </source>
</evidence>
<accession>A0A2X0IRW9</accession>